<dbReference type="Pfam" id="PF07690">
    <property type="entry name" value="MFS_1"/>
    <property type="match status" value="1"/>
</dbReference>
<proteinExistence type="predicted"/>
<dbReference type="Proteomes" id="UP000217199">
    <property type="component" value="Unassembled WGS sequence"/>
</dbReference>
<keyword evidence="5 6" id="KW-0472">Membrane</keyword>
<name>A0A286UJR8_9AGAM</name>
<gene>
    <name evidence="8" type="ORF">PNOK_0476400</name>
</gene>
<evidence type="ECO:0000313" key="9">
    <source>
        <dbReference type="Proteomes" id="UP000217199"/>
    </source>
</evidence>
<evidence type="ECO:0000256" key="4">
    <source>
        <dbReference type="ARBA" id="ARBA00022989"/>
    </source>
</evidence>
<dbReference type="GO" id="GO:0022857">
    <property type="term" value="F:transmembrane transporter activity"/>
    <property type="evidence" value="ECO:0007669"/>
    <property type="project" value="InterPro"/>
</dbReference>
<feature type="transmembrane region" description="Helical" evidence="6">
    <location>
        <begin position="91"/>
        <end position="115"/>
    </location>
</feature>
<dbReference type="SUPFAM" id="SSF103473">
    <property type="entry name" value="MFS general substrate transporter"/>
    <property type="match status" value="1"/>
</dbReference>
<dbReference type="Gene3D" id="1.20.1250.20">
    <property type="entry name" value="MFS general substrate transporter like domains"/>
    <property type="match status" value="1"/>
</dbReference>
<evidence type="ECO:0000256" key="7">
    <source>
        <dbReference type="SAM" id="SignalP"/>
    </source>
</evidence>
<evidence type="ECO:0000256" key="2">
    <source>
        <dbReference type="ARBA" id="ARBA00022448"/>
    </source>
</evidence>
<feature type="transmembrane region" description="Helical" evidence="6">
    <location>
        <begin position="156"/>
        <end position="180"/>
    </location>
</feature>
<dbReference type="EMBL" id="NBII01000004">
    <property type="protein sequence ID" value="PAV19830.1"/>
    <property type="molecule type" value="Genomic_DNA"/>
</dbReference>
<dbReference type="GO" id="GO:0005886">
    <property type="term" value="C:plasma membrane"/>
    <property type="evidence" value="ECO:0007669"/>
    <property type="project" value="TreeGrafter"/>
</dbReference>
<evidence type="ECO:0000256" key="6">
    <source>
        <dbReference type="SAM" id="Phobius"/>
    </source>
</evidence>
<dbReference type="PANTHER" id="PTHR23502">
    <property type="entry name" value="MAJOR FACILITATOR SUPERFAMILY"/>
    <property type="match status" value="1"/>
</dbReference>
<dbReference type="OrthoDB" id="9986881at2759"/>
<feature type="transmembrane region" description="Helical" evidence="6">
    <location>
        <begin position="272"/>
        <end position="295"/>
    </location>
</feature>
<protein>
    <submittedName>
        <fullName evidence="8">MFS general substrate transporter</fullName>
    </submittedName>
</protein>
<feature type="transmembrane region" description="Helical" evidence="6">
    <location>
        <begin position="59"/>
        <end position="79"/>
    </location>
</feature>
<dbReference type="PANTHER" id="PTHR23502:SF132">
    <property type="entry name" value="POLYAMINE TRANSPORTER 2-RELATED"/>
    <property type="match status" value="1"/>
</dbReference>
<dbReference type="AlphaFoldDB" id="A0A286UJR8"/>
<evidence type="ECO:0000256" key="3">
    <source>
        <dbReference type="ARBA" id="ARBA00022692"/>
    </source>
</evidence>
<reference evidence="8 9" key="1">
    <citation type="journal article" date="2017" name="Mol. Ecol.">
        <title>Comparative and population genomic landscape of Phellinus noxius: A hypervariable fungus causing root rot in trees.</title>
        <authorList>
            <person name="Chung C.L."/>
            <person name="Lee T.J."/>
            <person name="Akiba M."/>
            <person name="Lee H.H."/>
            <person name="Kuo T.H."/>
            <person name="Liu D."/>
            <person name="Ke H.M."/>
            <person name="Yokoi T."/>
            <person name="Roa M.B."/>
            <person name="Lu M.J."/>
            <person name="Chang Y.Y."/>
            <person name="Ann P.J."/>
            <person name="Tsai J.N."/>
            <person name="Chen C.Y."/>
            <person name="Tzean S.S."/>
            <person name="Ota Y."/>
            <person name="Hattori T."/>
            <person name="Sahashi N."/>
            <person name="Liou R.F."/>
            <person name="Kikuchi T."/>
            <person name="Tsai I.J."/>
        </authorList>
    </citation>
    <scope>NUCLEOTIDE SEQUENCE [LARGE SCALE GENOMIC DNA]</scope>
    <source>
        <strain evidence="8 9">FFPRI411160</strain>
    </source>
</reference>
<evidence type="ECO:0000256" key="1">
    <source>
        <dbReference type="ARBA" id="ARBA00004141"/>
    </source>
</evidence>
<sequence>MISWPLLIASTTPSAWADNLPVIMIFRFLSGCMSACPLNKHHIRSVFIHPRKLGKAIGYYSFTPLSGPILGSTLGPFIAAHLTHGLWVIRVHWIMVIVFWPLVFFLPETYGPTILTRRAKELRKQGEKNTFAAHELEAASKIALFKSHIGRPITMLLIEPIIIGAAIWVSLAYSIIYFFFEAYPVVFVDQNNFEFQLAGLPFLAIYLGMFICVISTDILTQKSRHVEIPFVDPPHTGTPSQAPEAGLKVVLIACFLMPISMFWFAWTSKGNIHWISPTLAGIPFGYSMLSIFYAFSAYSTRNFGIYSSSASASNTLARSIIASIFPILAHPILEKLGTDWGVSLFGFLSLGLIPIPILFVRYGPALRKRSRFIRESMRIEVEMRHRKEEEKLDRIEAHKLREGKDNDENAVISVESPQA</sequence>
<comment type="subcellular location">
    <subcellularLocation>
        <location evidence="1">Membrane</location>
        <topology evidence="1">Multi-pass membrane protein</topology>
    </subcellularLocation>
</comment>
<keyword evidence="9" id="KW-1185">Reference proteome</keyword>
<feature type="transmembrane region" description="Helical" evidence="6">
    <location>
        <begin position="345"/>
        <end position="364"/>
    </location>
</feature>
<feature type="transmembrane region" description="Helical" evidence="6">
    <location>
        <begin position="200"/>
        <end position="219"/>
    </location>
</feature>
<organism evidence="8 9">
    <name type="scientific">Pyrrhoderma noxium</name>
    <dbReference type="NCBI Taxonomy" id="2282107"/>
    <lineage>
        <taxon>Eukaryota</taxon>
        <taxon>Fungi</taxon>
        <taxon>Dikarya</taxon>
        <taxon>Basidiomycota</taxon>
        <taxon>Agaricomycotina</taxon>
        <taxon>Agaricomycetes</taxon>
        <taxon>Hymenochaetales</taxon>
        <taxon>Hymenochaetaceae</taxon>
        <taxon>Pyrrhoderma</taxon>
    </lineage>
</organism>
<dbReference type="InParanoid" id="A0A286UJR8"/>
<dbReference type="InterPro" id="IPR011701">
    <property type="entry name" value="MFS"/>
</dbReference>
<keyword evidence="3 6" id="KW-0812">Transmembrane</keyword>
<dbReference type="STRING" id="2282107.A0A286UJR8"/>
<keyword evidence="2" id="KW-0813">Transport</keyword>
<feature type="signal peptide" evidence="7">
    <location>
        <begin position="1"/>
        <end position="17"/>
    </location>
</feature>
<comment type="caution">
    <text evidence="8">The sequence shown here is derived from an EMBL/GenBank/DDBJ whole genome shotgun (WGS) entry which is preliminary data.</text>
</comment>
<feature type="transmembrane region" description="Helical" evidence="6">
    <location>
        <begin position="245"/>
        <end position="266"/>
    </location>
</feature>
<dbReference type="InterPro" id="IPR036259">
    <property type="entry name" value="MFS_trans_sf"/>
</dbReference>
<keyword evidence="4 6" id="KW-1133">Transmembrane helix</keyword>
<feature type="chain" id="PRO_5013917811" evidence="7">
    <location>
        <begin position="18"/>
        <end position="419"/>
    </location>
</feature>
<keyword evidence="7" id="KW-0732">Signal</keyword>
<accession>A0A286UJR8</accession>
<evidence type="ECO:0000313" key="8">
    <source>
        <dbReference type="EMBL" id="PAV19830.1"/>
    </source>
</evidence>
<evidence type="ECO:0000256" key="5">
    <source>
        <dbReference type="ARBA" id="ARBA00023136"/>
    </source>
</evidence>